<dbReference type="RefSeq" id="WP_243377646.1">
    <property type="nucleotide sequence ID" value="NZ_JAKZJU020000001.1"/>
</dbReference>
<sequence>MDIEESLNAKGSAAYKAVVDGEMVGGAVVAIDRKTGHNHLDLLFVKNGCQSHGIGKKIWFAIEKMYPDTVVWETCTPYFEQRNIHFYVNVCGFTITEFFNARHPMPDVPADFIGDGGEGLFKFQKWMKPLPH</sequence>
<dbReference type="InterPro" id="IPR000182">
    <property type="entry name" value="GNAT_dom"/>
</dbReference>
<feature type="domain" description="N-acetyltransferase" evidence="1">
    <location>
        <begin position="1"/>
        <end position="115"/>
    </location>
</feature>
<reference evidence="2" key="1">
    <citation type="submission" date="2023-03" db="EMBL/GenBank/DDBJ databases">
        <title>Mesosutterella sp. nov. isolated from porcine feces.</title>
        <authorList>
            <person name="Yu S."/>
        </authorList>
    </citation>
    <scope>NUCLEOTIDE SEQUENCE</scope>
    <source>
        <strain evidence="2">AGMB02718</strain>
    </source>
</reference>
<dbReference type="EMBL" id="JAKZJU020000001">
    <property type="protein sequence ID" value="MDL2059371.1"/>
    <property type="molecule type" value="Genomic_DNA"/>
</dbReference>
<proteinExistence type="predicted"/>
<comment type="caution">
    <text evidence="2">The sequence shown here is derived from an EMBL/GenBank/DDBJ whole genome shotgun (WGS) entry which is preliminary data.</text>
</comment>
<dbReference type="Proteomes" id="UP001165481">
    <property type="component" value="Unassembled WGS sequence"/>
</dbReference>
<evidence type="ECO:0000259" key="1">
    <source>
        <dbReference type="PROSITE" id="PS51186"/>
    </source>
</evidence>
<name>A0ABT7INA5_9BURK</name>
<keyword evidence="2" id="KW-0808">Transferase</keyword>
<dbReference type="GO" id="GO:0016746">
    <property type="term" value="F:acyltransferase activity"/>
    <property type="evidence" value="ECO:0007669"/>
    <property type="project" value="UniProtKB-KW"/>
</dbReference>
<gene>
    <name evidence="2" type="ORF">MUN46_005425</name>
</gene>
<dbReference type="InterPro" id="IPR016181">
    <property type="entry name" value="Acyl_CoA_acyltransferase"/>
</dbReference>
<dbReference type="EC" id="2.3.1.-" evidence="2"/>
<dbReference type="Pfam" id="PF00583">
    <property type="entry name" value="Acetyltransf_1"/>
    <property type="match status" value="1"/>
</dbReference>
<keyword evidence="3" id="KW-1185">Reference proteome</keyword>
<evidence type="ECO:0000313" key="3">
    <source>
        <dbReference type="Proteomes" id="UP001165481"/>
    </source>
</evidence>
<dbReference type="Gene3D" id="3.40.630.30">
    <property type="match status" value="1"/>
</dbReference>
<dbReference type="PROSITE" id="PS51186">
    <property type="entry name" value="GNAT"/>
    <property type="match status" value="1"/>
</dbReference>
<organism evidence="2 3">
    <name type="scientific">Mesosutterella faecium</name>
    <dbReference type="NCBI Taxonomy" id="2925194"/>
    <lineage>
        <taxon>Bacteria</taxon>
        <taxon>Pseudomonadati</taxon>
        <taxon>Pseudomonadota</taxon>
        <taxon>Betaproteobacteria</taxon>
        <taxon>Burkholderiales</taxon>
        <taxon>Sutterellaceae</taxon>
        <taxon>Mesosutterella</taxon>
    </lineage>
</organism>
<keyword evidence="2" id="KW-0012">Acyltransferase</keyword>
<evidence type="ECO:0000313" key="2">
    <source>
        <dbReference type="EMBL" id="MDL2059371.1"/>
    </source>
</evidence>
<accession>A0ABT7INA5</accession>
<dbReference type="CDD" id="cd04301">
    <property type="entry name" value="NAT_SF"/>
    <property type="match status" value="1"/>
</dbReference>
<protein>
    <submittedName>
        <fullName evidence="2">GNAT family N-acetyltransferase</fullName>
        <ecNumber evidence="2">2.3.1.-</ecNumber>
    </submittedName>
</protein>
<dbReference type="SUPFAM" id="SSF55729">
    <property type="entry name" value="Acyl-CoA N-acyltransferases (Nat)"/>
    <property type="match status" value="1"/>
</dbReference>